<feature type="compositionally biased region" description="Pro residues" evidence="1">
    <location>
        <begin position="12"/>
        <end position="22"/>
    </location>
</feature>
<dbReference type="OrthoDB" id="6077919at2759"/>
<feature type="region of interest" description="Disordered" evidence="1">
    <location>
        <begin position="1"/>
        <end position="27"/>
    </location>
</feature>
<dbReference type="Proteomes" id="UP000799421">
    <property type="component" value="Unassembled WGS sequence"/>
</dbReference>
<name>A0A6A7C3P6_9PEZI</name>
<keyword evidence="4" id="KW-1185">Reference proteome</keyword>
<proteinExistence type="predicted"/>
<sequence length="136" mass="15804">MPVNQYISGRMPLPPHNSPPRPKPTRQIFHRCPQCGKESKNRSEAQKHELQHMKPFKCDEPDCSRTSGFATRNDLERHRFSVHRLRPLAGPLNGFICAACPPNVGHQPKFWPRRDNFKAHIRRKHPNMGMEDILVK</sequence>
<dbReference type="Gene3D" id="3.30.160.60">
    <property type="entry name" value="Classic Zinc Finger"/>
    <property type="match status" value="1"/>
</dbReference>
<dbReference type="SUPFAM" id="SSF57667">
    <property type="entry name" value="beta-beta-alpha zinc fingers"/>
    <property type="match status" value="1"/>
</dbReference>
<feature type="domain" description="C2H2-type" evidence="2">
    <location>
        <begin position="30"/>
        <end position="52"/>
    </location>
</feature>
<protein>
    <recommendedName>
        <fullName evidence="2">C2H2-type domain-containing protein</fullName>
    </recommendedName>
</protein>
<dbReference type="EMBL" id="MU005968">
    <property type="protein sequence ID" value="KAF2862084.1"/>
    <property type="molecule type" value="Genomic_DNA"/>
</dbReference>
<gene>
    <name evidence="3" type="ORF">K470DRAFT_213737</name>
</gene>
<dbReference type="InterPro" id="IPR036236">
    <property type="entry name" value="Znf_C2H2_sf"/>
</dbReference>
<evidence type="ECO:0000256" key="1">
    <source>
        <dbReference type="SAM" id="MobiDB-lite"/>
    </source>
</evidence>
<reference evidence="3" key="1">
    <citation type="journal article" date="2020" name="Stud. Mycol.">
        <title>101 Dothideomycetes genomes: a test case for predicting lifestyles and emergence of pathogens.</title>
        <authorList>
            <person name="Haridas S."/>
            <person name="Albert R."/>
            <person name="Binder M."/>
            <person name="Bloem J."/>
            <person name="Labutti K."/>
            <person name="Salamov A."/>
            <person name="Andreopoulos B."/>
            <person name="Baker S."/>
            <person name="Barry K."/>
            <person name="Bills G."/>
            <person name="Bluhm B."/>
            <person name="Cannon C."/>
            <person name="Castanera R."/>
            <person name="Culley D."/>
            <person name="Daum C."/>
            <person name="Ezra D."/>
            <person name="Gonzalez J."/>
            <person name="Henrissat B."/>
            <person name="Kuo A."/>
            <person name="Liang C."/>
            <person name="Lipzen A."/>
            <person name="Lutzoni F."/>
            <person name="Magnuson J."/>
            <person name="Mondo S."/>
            <person name="Nolan M."/>
            <person name="Ohm R."/>
            <person name="Pangilinan J."/>
            <person name="Park H.-J."/>
            <person name="Ramirez L."/>
            <person name="Alfaro M."/>
            <person name="Sun H."/>
            <person name="Tritt A."/>
            <person name="Yoshinaga Y."/>
            <person name="Zwiers L.-H."/>
            <person name="Turgeon B."/>
            <person name="Goodwin S."/>
            <person name="Spatafora J."/>
            <person name="Crous P."/>
            <person name="Grigoriev I."/>
        </authorList>
    </citation>
    <scope>NUCLEOTIDE SEQUENCE</scope>
    <source>
        <strain evidence="3">CBS 480.64</strain>
    </source>
</reference>
<dbReference type="SMART" id="SM00355">
    <property type="entry name" value="ZnF_C2H2"/>
    <property type="match status" value="3"/>
</dbReference>
<feature type="domain" description="C2H2-type" evidence="2">
    <location>
        <begin position="95"/>
        <end position="125"/>
    </location>
</feature>
<evidence type="ECO:0000313" key="4">
    <source>
        <dbReference type="Proteomes" id="UP000799421"/>
    </source>
</evidence>
<accession>A0A6A7C3P6</accession>
<evidence type="ECO:0000259" key="2">
    <source>
        <dbReference type="SMART" id="SM00355"/>
    </source>
</evidence>
<evidence type="ECO:0000313" key="3">
    <source>
        <dbReference type="EMBL" id="KAF2862084.1"/>
    </source>
</evidence>
<dbReference type="AlphaFoldDB" id="A0A6A7C3P6"/>
<organism evidence="3 4">
    <name type="scientific">Piedraia hortae CBS 480.64</name>
    <dbReference type="NCBI Taxonomy" id="1314780"/>
    <lineage>
        <taxon>Eukaryota</taxon>
        <taxon>Fungi</taxon>
        <taxon>Dikarya</taxon>
        <taxon>Ascomycota</taxon>
        <taxon>Pezizomycotina</taxon>
        <taxon>Dothideomycetes</taxon>
        <taxon>Dothideomycetidae</taxon>
        <taxon>Capnodiales</taxon>
        <taxon>Piedraiaceae</taxon>
        <taxon>Piedraia</taxon>
    </lineage>
</organism>
<dbReference type="InterPro" id="IPR013087">
    <property type="entry name" value="Znf_C2H2_type"/>
</dbReference>
<feature type="domain" description="C2H2-type" evidence="2">
    <location>
        <begin position="56"/>
        <end position="83"/>
    </location>
</feature>